<keyword evidence="3" id="KW-1185">Reference proteome</keyword>
<accession>B8GT98</accession>
<dbReference type="Proteomes" id="UP000002383">
    <property type="component" value="Chromosome"/>
</dbReference>
<evidence type="ECO:0000313" key="2">
    <source>
        <dbReference type="EMBL" id="ACL71158.1"/>
    </source>
</evidence>
<dbReference type="HOGENOM" id="CLU_148737_0_0_6"/>
<evidence type="ECO:0000256" key="1">
    <source>
        <dbReference type="SAM" id="SignalP"/>
    </source>
</evidence>
<organism evidence="2 3">
    <name type="scientific">Thioalkalivibrio sulfidiphilus (strain HL-EbGR7)</name>
    <dbReference type="NCBI Taxonomy" id="396588"/>
    <lineage>
        <taxon>Bacteria</taxon>
        <taxon>Pseudomonadati</taxon>
        <taxon>Pseudomonadota</taxon>
        <taxon>Gammaproteobacteria</taxon>
        <taxon>Chromatiales</taxon>
        <taxon>Ectothiorhodospiraceae</taxon>
        <taxon>Thioalkalivibrio</taxon>
    </lineage>
</organism>
<dbReference type="AlphaFoldDB" id="B8GT98"/>
<dbReference type="RefSeq" id="WP_012636647.1">
    <property type="nucleotide sequence ID" value="NC_011901.1"/>
</dbReference>
<dbReference type="OrthoDB" id="8235498at2"/>
<sequence length="139" mass="15723" precursor="true">MRPYAIAVLLAASLTLPAFAAEPNITPGQWEYTNVTRFEGMPMPEQTHSNRECITIEDIKKGEAFLEAPEDCQVTHMDLRRDGMKYAMECTQQGVRMKMNADMRFRGIEVDGTMRADMDTPMGPMSMHMNITGRRIGDC</sequence>
<protein>
    <recommendedName>
        <fullName evidence="4">DUF3617 family protein</fullName>
    </recommendedName>
</protein>
<proteinExistence type="predicted"/>
<dbReference type="eggNOG" id="ENOG5033539">
    <property type="taxonomic scope" value="Bacteria"/>
</dbReference>
<feature type="signal peptide" evidence="1">
    <location>
        <begin position="1"/>
        <end position="20"/>
    </location>
</feature>
<dbReference type="EMBL" id="CP001339">
    <property type="protein sequence ID" value="ACL71158.1"/>
    <property type="molecule type" value="Genomic_DNA"/>
</dbReference>
<gene>
    <name evidence="2" type="ordered locus">Tgr7_0054</name>
</gene>
<reference evidence="2 3" key="1">
    <citation type="journal article" date="2011" name="Stand. Genomic Sci.">
        <title>Complete genome sequence of 'Thioalkalivibrio sulfidophilus' HL-EbGr7.</title>
        <authorList>
            <person name="Muyzer G."/>
            <person name="Sorokin D.Y."/>
            <person name="Mavromatis K."/>
            <person name="Lapidus A."/>
            <person name="Clum A."/>
            <person name="Ivanova N."/>
            <person name="Pati A."/>
            <person name="d'Haeseleer P."/>
            <person name="Woyke T."/>
            <person name="Kyrpides N.C."/>
        </authorList>
    </citation>
    <scope>NUCLEOTIDE SEQUENCE [LARGE SCALE GENOMIC DNA]</scope>
    <source>
        <strain evidence="2 3">HL-EbGR7</strain>
    </source>
</reference>
<dbReference type="KEGG" id="tgr:Tgr7_0054"/>
<dbReference type="Pfam" id="PF12276">
    <property type="entry name" value="DUF3617"/>
    <property type="match status" value="1"/>
</dbReference>
<dbReference type="InterPro" id="IPR022061">
    <property type="entry name" value="DUF3617"/>
</dbReference>
<feature type="chain" id="PRO_5002870593" description="DUF3617 family protein" evidence="1">
    <location>
        <begin position="21"/>
        <end position="139"/>
    </location>
</feature>
<evidence type="ECO:0000313" key="3">
    <source>
        <dbReference type="Proteomes" id="UP000002383"/>
    </source>
</evidence>
<keyword evidence="1" id="KW-0732">Signal</keyword>
<evidence type="ECO:0008006" key="4">
    <source>
        <dbReference type="Google" id="ProtNLM"/>
    </source>
</evidence>
<name>B8GT98_THISH</name>
<dbReference type="STRING" id="396588.Tgr7_0054"/>